<comment type="cofactor">
    <cofactor evidence="6">
        <name>Zn(2+)</name>
        <dbReference type="ChEBI" id="CHEBI:29105"/>
    </cofactor>
</comment>
<evidence type="ECO:0000256" key="3">
    <source>
        <dbReference type="ARBA" id="ARBA00022723"/>
    </source>
</evidence>
<evidence type="ECO:0000256" key="2">
    <source>
        <dbReference type="ARBA" id="ARBA00022475"/>
    </source>
</evidence>
<comment type="caution">
    <text evidence="7">The sequence shown here is derived from an EMBL/GenBank/DDBJ whole genome shotgun (WGS) entry which is preliminary data.</text>
</comment>
<dbReference type="HAMAP" id="MF_01871">
    <property type="entry name" value="DabA"/>
    <property type="match status" value="1"/>
</dbReference>
<protein>
    <recommendedName>
        <fullName evidence="6">Probable inorganic carbon transporter subunit DabA</fullName>
    </recommendedName>
</protein>
<organism evidence="7 8">
    <name type="scientific">Methylophaga marina</name>
    <dbReference type="NCBI Taxonomy" id="45495"/>
    <lineage>
        <taxon>Bacteria</taxon>
        <taxon>Pseudomonadati</taxon>
        <taxon>Pseudomonadota</taxon>
        <taxon>Gammaproteobacteria</taxon>
        <taxon>Thiotrichales</taxon>
        <taxon>Piscirickettsiaceae</taxon>
        <taxon>Methylophaga</taxon>
    </lineage>
</organism>
<name>A0ABP3CXL1_9GAMM</name>
<sequence length="798" mass="90897">MNTVNQSLSGLSVEHTAAIHQASSYIAPNWPLDRFIAVNALWEFREQTIESASARIGALQGLNTTMSADYYLGLFQQGQISESTLLESAKTYGVNTATVDELKASLEHPQPDAALSIAEIADLSRDHHKMRWQDEIVHQISQFCGEFVNQEPETFDHLYSAWLDFTRHDYGMSLLMGEKKLRHAFTQLPDDLESLFAQAVAELELTPQQLELYAHKLLMCINGWASYFAWQRWENRLNNQQTACVEALLAIRIAWDLIIWRQLKSKPGQVEFKALKQQWEHQKESLMARIAAHHEYACHYWVWAYAAELTYQQQLQKTLTQTTPKPLDSRPVLQAAFCIDVRSERIRRNLELQNDAIQTIGFAGFFGLPITYQPANTQVKRPQLPGLIAPSVKVSEQTPNHKKLTKVSNASTWKNWASSPVSSFTMVETMGWTYAYKLIKDNFFSKKKEKLIDEFTHHHHWHISHNHAELSLSEKVNMVTGVLKGMGLTKTFASTILLLGHGSENRNNLHASGLDCGACCGQSGEVNVRVLTSLLNDPSVRTELQKADIHIPENTRFISGLHNTTTDEIVCFDALNNADIETWLEQASKQTRRERIQLMDAGLKDLDDDALEKSLKDRGKDWSEVRPEWGLANNASFIVAPRQRTRGLDLQGRSFLHDYDWHTDAEFALLEQIMTAPMIVTQWINMQYNLSVTDNTFFGSGNKLLHNAVGQHVGVFEGNGGDLRIGLAMQSIHDGEHWRHHPLRISVYIAAPKQAIENVIAKHQTVRDLVDNGWLFIVHWSDDNTFEHYQQSAWKHLH</sequence>
<reference evidence="8" key="1">
    <citation type="journal article" date="2019" name="Int. J. Syst. Evol. Microbiol.">
        <title>The Global Catalogue of Microorganisms (GCM) 10K type strain sequencing project: providing services to taxonomists for standard genome sequencing and annotation.</title>
        <authorList>
            <consortium name="The Broad Institute Genomics Platform"/>
            <consortium name="The Broad Institute Genome Sequencing Center for Infectious Disease"/>
            <person name="Wu L."/>
            <person name="Ma J."/>
        </authorList>
    </citation>
    <scope>NUCLEOTIDE SEQUENCE [LARGE SCALE GENOMIC DNA]</scope>
    <source>
        <strain evidence="8">JCM 6886</strain>
    </source>
</reference>
<proteinExistence type="inferred from homology"/>
<dbReference type="RefSeq" id="WP_343749534.1">
    <property type="nucleotide sequence ID" value="NZ_BAAADG010000003.1"/>
</dbReference>
<comment type="subunit">
    <text evidence="6">Forms a complex with DabB.</text>
</comment>
<evidence type="ECO:0000313" key="8">
    <source>
        <dbReference type="Proteomes" id="UP001501476"/>
    </source>
</evidence>
<evidence type="ECO:0000256" key="1">
    <source>
        <dbReference type="ARBA" id="ARBA00022448"/>
    </source>
</evidence>
<dbReference type="PANTHER" id="PTHR38344">
    <property type="entry name" value="UPF0753 PROTEIN AQ_863"/>
    <property type="match status" value="1"/>
</dbReference>
<dbReference type="PANTHER" id="PTHR38344:SF1">
    <property type="entry name" value="INORGANIC CARBON TRANSPORTER SUBUNIT DABA-RELATED"/>
    <property type="match status" value="1"/>
</dbReference>
<accession>A0ABP3CXL1</accession>
<comment type="function">
    <text evidence="6">Part of an energy-coupled inorganic carbon pump.</text>
</comment>
<feature type="binding site" evidence="6">
    <location>
        <position position="501"/>
    </location>
    <ligand>
        <name>Zn(2+)</name>
        <dbReference type="ChEBI" id="CHEBI:29105"/>
    </ligand>
</feature>
<keyword evidence="8" id="KW-1185">Reference proteome</keyword>
<feature type="binding site" evidence="6">
    <location>
        <position position="340"/>
    </location>
    <ligand>
        <name>Zn(2+)</name>
        <dbReference type="ChEBI" id="CHEBI:29105"/>
    </ligand>
</feature>
<gene>
    <name evidence="6" type="primary">dabA</name>
    <name evidence="7" type="ORF">GCM10008964_06650</name>
</gene>
<comment type="subcellular location">
    <subcellularLocation>
        <location evidence="6">Cell membrane</location>
        <topology evidence="6">Peripheral membrane protein</topology>
    </subcellularLocation>
</comment>
<keyword evidence="2 6" id="KW-1003">Cell membrane</keyword>
<keyword evidence="3 6" id="KW-0479">Metal-binding</keyword>
<keyword evidence="1 6" id="KW-0813">Transport</keyword>
<comment type="similarity">
    <text evidence="6">Belongs to the inorganic carbon transporter (TC 9.A.2) DabA family.</text>
</comment>
<keyword evidence="4 6" id="KW-0862">Zinc</keyword>
<evidence type="ECO:0000256" key="5">
    <source>
        <dbReference type="ARBA" id="ARBA00023136"/>
    </source>
</evidence>
<dbReference type="EMBL" id="BAAADG010000003">
    <property type="protein sequence ID" value="GAA0217837.1"/>
    <property type="molecule type" value="Genomic_DNA"/>
</dbReference>
<dbReference type="Pfam" id="PF10070">
    <property type="entry name" value="DabA"/>
    <property type="match status" value="1"/>
</dbReference>
<dbReference type="Proteomes" id="UP001501476">
    <property type="component" value="Unassembled WGS sequence"/>
</dbReference>
<evidence type="ECO:0000256" key="6">
    <source>
        <dbReference type="HAMAP-Rule" id="MF_01871"/>
    </source>
</evidence>
<evidence type="ECO:0000256" key="4">
    <source>
        <dbReference type="ARBA" id="ARBA00022833"/>
    </source>
</evidence>
<feature type="binding site" evidence="6">
    <location>
        <position position="338"/>
    </location>
    <ligand>
        <name>Zn(2+)</name>
        <dbReference type="ChEBI" id="CHEBI:29105"/>
    </ligand>
</feature>
<dbReference type="InterPro" id="IPR018752">
    <property type="entry name" value="DabA"/>
</dbReference>
<evidence type="ECO:0000313" key="7">
    <source>
        <dbReference type="EMBL" id="GAA0217837.1"/>
    </source>
</evidence>
<feature type="binding site" evidence="6">
    <location>
        <position position="516"/>
    </location>
    <ligand>
        <name>Zn(2+)</name>
        <dbReference type="ChEBI" id="CHEBI:29105"/>
    </ligand>
</feature>
<keyword evidence="5 6" id="KW-0472">Membrane</keyword>